<organism evidence="1 2">
    <name type="scientific">Triticum turgidum subsp. durum</name>
    <name type="common">Durum wheat</name>
    <name type="synonym">Triticum durum</name>
    <dbReference type="NCBI Taxonomy" id="4567"/>
    <lineage>
        <taxon>Eukaryota</taxon>
        <taxon>Viridiplantae</taxon>
        <taxon>Streptophyta</taxon>
        <taxon>Embryophyta</taxon>
        <taxon>Tracheophyta</taxon>
        <taxon>Spermatophyta</taxon>
        <taxon>Magnoliopsida</taxon>
        <taxon>Liliopsida</taxon>
        <taxon>Poales</taxon>
        <taxon>Poaceae</taxon>
        <taxon>BOP clade</taxon>
        <taxon>Pooideae</taxon>
        <taxon>Triticodae</taxon>
        <taxon>Triticeae</taxon>
        <taxon>Triticinae</taxon>
        <taxon>Triticum</taxon>
    </lineage>
</organism>
<dbReference type="Gramene" id="TRITD6Av1G182450.1">
    <property type="protein sequence ID" value="TRITD6Av1G182450.1"/>
    <property type="gene ID" value="TRITD6Av1G182450"/>
</dbReference>
<name>A0A9R0Y5A5_TRITD</name>
<dbReference type="Proteomes" id="UP000324705">
    <property type="component" value="Chromosome 6A"/>
</dbReference>
<protein>
    <submittedName>
        <fullName evidence="1">Uncharacterized protein</fullName>
    </submittedName>
</protein>
<dbReference type="EMBL" id="LT934121">
    <property type="protein sequence ID" value="VAI49038.1"/>
    <property type="molecule type" value="Genomic_DNA"/>
</dbReference>
<sequence length="119" mass="13732">MSRLARNHSKLMCTICYILIYLCIRPVWVRSCTFPNFTWPKFCRCMGFLQDQQRGCSGEIAMMGTRFICFSSIHAQANMQIAGGGQQGRRDAQFLCFRRHSHDGNTTHILQSLFRLSCD</sequence>
<dbReference type="AlphaFoldDB" id="A0A9R0Y5A5"/>
<keyword evidence="2" id="KW-1185">Reference proteome</keyword>
<reference evidence="1 2" key="1">
    <citation type="submission" date="2017-09" db="EMBL/GenBank/DDBJ databases">
        <authorList>
            <consortium name="International Durum Wheat Genome Sequencing Consortium (IDWGSC)"/>
            <person name="Milanesi L."/>
        </authorList>
    </citation>
    <scope>NUCLEOTIDE SEQUENCE [LARGE SCALE GENOMIC DNA]</scope>
    <source>
        <strain evidence="2">cv. Svevo</strain>
    </source>
</reference>
<evidence type="ECO:0000313" key="2">
    <source>
        <dbReference type="Proteomes" id="UP000324705"/>
    </source>
</evidence>
<evidence type="ECO:0000313" key="1">
    <source>
        <dbReference type="EMBL" id="VAI49038.1"/>
    </source>
</evidence>
<accession>A0A9R0Y5A5</accession>
<gene>
    <name evidence="1" type="ORF">TRITD_6Av1G182450</name>
</gene>
<proteinExistence type="predicted"/>